<dbReference type="EMBL" id="ALWO02000027">
    <property type="protein sequence ID" value="EOZ97824.1"/>
    <property type="molecule type" value="Genomic_DNA"/>
</dbReference>
<dbReference type="InterPro" id="IPR003838">
    <property type="entry name" value="ABC3_permease_C"/>
</dbReference>
<dbReference type="Pfam" id="PF12704">
    <property type="entry name" value="MacB_PCD"/>
    <property type="match status" value="2"/>
</dbReference>
<feature type="transmembrane region" description="Helical" evidence="6">
    <location>
        <begin position="21"/>
        <end position="42"/>
    </location>
</feature>
<dbReference type="OrthoDB" id="5933722at2"/>
<accession>S2DFV8</accession>
<evidence type="ECO:0000256" key="1">
    <source>
        <dbReference type="ARBA" id="ARBA00004651"/>
    </source>
</evidence>
<dbReference type="AlphaFoldDB" id="S2DFV8"/>
<evidence type="ECO:0000259" key="7">
    <source>
        <dbReference type="Pfam" id="PF02687"/>
    </source>
</evidence>
<dbReference type="PANTHER" id="PTHR30572:SF18">
    <property type="entry name" value="ABC-TYPE MACROLIDE FAMILY EXPORT SYSTEM PERMEASE COMPONENT 2"/>
    <property type="match status" value="1"/>
</dbReference>
<evidence type="ECO:0000259" key="8">
    <source>
        <dbReference type="Pfam" id="PF12704"/>
    </source>
</evidence>
<evidence type="ECO:0000256" key="4">
    <source>
        <dbReference type="ARBA" id="ARBA00022989"/>
    </source>
</evidence>
<name>S2DFV8_INDAL</name>
<protein>
    <submittedName>
        <fullName evidence="9">ABC transporter permease</fullName>
    </submittedName>
</protein>
<dbReference type="GO" id="GO:0005886">
    <property type="term" value="C:plasma membrane"/>
    <property type="evidence" value="ECO:0007669"/>
    <property type="project" value="UniProtKB-SubCell"/>
</dbReference>
<keyword evidence="4 6" id="KW-1133">Transmembrane helix</keyword>
<evidence type="ECO:0000256" key="2">
    <source>
        <dbReference type="ARBA" id="ARBA00022475"/>
    </source>
</evidence>
<dbReference type="RefSeq" id="WP_009036280.1">
    <property type="nucleotide sequence ID" value="NZ_ALWO02000027.1"/>
</dbReference>
<evidence type="ECO:0000256" key="5">
    <source>
        <dbReference type="ARBA" id="ARBA00023136"/>
    </source>
</evidence>
<reference evidence="9 10" key="1">
    <citation type="journal article" date="2013" name="Genome Announc.">
        <title>Draft Genome Sequence of Indibacter alkaliphilus Strain LW1T, Isolated from Lonar Lake, a Haloalkaline Lake in the Buldana District of Maharashtra, India.</title>
        <authorList>
            <person name="Singh A."/>
            <person name="Kumar Jangir P."/>
            <person name="Sharma R."/>
            <person name="Singh A."/>
            <person name="Kumar Pinnaka A."/>
            <person name="Shivaji S."/>
        </authorList>
    </citation>
    <scope>NUCLEOTIDE SEQUENCE [LARGE SCALE GENOMIC DNA]</scope>
    <source>
        <strain evidence="10">CCUG 57479 / KCTC 22604 / LW1</strain>
    </source>
</reference>
<dbReference type="STRING" id="1189612.A33Q_1633"/>
<feature type="transmembrane region" description="Helical" evidence="6">
    <location>
        <begin position="306"/>
        <end position="329"/>
    </location>
</feature>
<feature type="domain" description="MacB-like periplasmic core" evidence="8">
    <location>
        <begin position="545"/>
        <end position="669"/>
    </location>
</feature>
<feature type="transmembrane region" description="Helical" evidence="6">
    <location>
        <begin position="397"/>
        <end position="422"/>
    </location>
</feature>
<evidence type="ECO:0000256" key="3">
    <source>
        <dbReference type="ARBA" id="ARBA00022692"/>
    </source>
</evidence>
<dbReference type="Proteomes" id="UP000006073">
    <property type="component" value="Unassembled WGS sequence"/>
</dbReference>
<keyword evidence="5 6" id="KW-0472">Membrane</keyword>
<comment type="caution">
    <text evidence="9">The sequence shown here is derived from an EMBL/GenBank/DDBJ whole genome shotgun (WGS) entry which is preliminary data.</text>
</comment>
<feature type="transmembrane region" description="Helical" evidence="6">
    <location>
        <begin position="788"/>
        <end position="808"/>
    </location>
</feature>
<comment type="subcellular location">
    <subcellularLocation>
        <location evidence="1">Cell membrane</location>
        <topology evidence="1">Multi-pass membrane protein</topology>
    </subcellularLocation>
</comment>
<proteinExistence type="predicted"/>
<sequence length="825" mass="93076">MLFNYLKIAWRTLFRHKLSSFLYITGLSLALLSVIFIGIYVYHEKSFDSFLPELELIHRVNLDGKMGPEEFLSGNTPPPVGQALLDNFPEVKEYTRMYRNSPGFVSHIGDAEKKVFKETRLFTVDSNFVSFFDFPLLEGDGRTALKDRYSLVLTESTGKKYFGDESPIGKQLQLDEWTNPFVVSAVLKDLPSNSSIQFDILIPNESNPAVKRFEWSWVWLQMNTFVKLHLGATSSHSLKQLEDKMPSLVKTQAAEAFHRIGKPLDQFLEDGGRWNLSLQPMSEIHLGSKGIYSSHISHGNPTTVNAFFFTAIMILAMACINCMNLTTAYSLRRSKEIGVKKVLGTGKRQLIIQFLTESALSNTIAAILALAGISVLLPYFNKLTGKFLQMSGLFNASFIGVFFILIIFTTLFAGLYPAFYLSNFRSLSIIKRNANPKSIFSEHLTRNFLIVFQFVISAALILSSIVVFQQIKYAGEINMGFDKEHVLLINHVEKSGKDQKTITEELRKLPGVQSASLNTGVPGKNAFGDFYVPVNTWEESNLLKDLALASYMVDEEYLNTMGIELISGRNFSRNFNDSTSVLLNEKAARLIGWSNEEAIGNFIRYPGRGNQQFEVIGILKDFHVESIHTEIIPFALFHFTSQSYYPQQLYISIRLDKENIEQTMAGIEKLWLSLEPEVIYESSFVEEDIEAMYQSDKRSGITFWVFTLLAILIGGIGLFGLVTATIQQRVRELGVRKVLGASSLNLVQMLSGSYFKLIVIAFIIAIPLATWSIGFWLEQFAYRIDVHIGYFLTAFLIGIGFSVPFILIQTWKAATSNPVDALHMD</sequence>
<organism evidence="9 10">
    <name type="scientific">Indibacter alkaliphilus (strain CCUG 57479 / KCTC 22604 / LW1)</name>
    <dbReference type="NCBI Taxonomy" id="1189612"/>
    <lineage>
        <taxon>Bacteria</taxon>
        <taxon>Pseudomonadati</taxon>
        <taxon>Bacteroidota</taxon>
        <taxon>Cytophagia</taxon>
        <taxon>Cytophagales</taxon>
        <taxon>Cyclobacteriaceae</taxon>
    </lineage>
</organism>
<keyword evidence="2" id="KW-1003">Cell membrane</keyword>
<gene>
    <name evidence="9" type="ORF">A33Q_1633</name>
</gene>
<dbReference type="eggNOG" id="COG0577">
    <property type="taxonomic scope" value="Bacteria"/>
</dbReference>
<feature type="transmembrane region" description="Helical" evidence="6">
    <location>
        <begin position="350"/>
        <end position="377"/>
    </location>
</feature>
<feature type="transmembrane region" description="Helical" evidence="6">
    <location>
        <begin position="754"/>
        <end position="776"/>
    </location>
</feature>
<feature type="domain" description="ABC3 transporter permease C-terminal" evidence="7">
    <location>
        <begin position="309"/>
        <end position="423"/>
    </location>
</feature>
<dbReference type="Pfam" id="PF02687">
    <property type="entry name" value="FtsX"/>
    <property type="match status" value="2"/>
</dbReference>
<evidence type="ECO:0000313" key="9">
    <source>
        <dbReference type="EMBL" id="EOZ97824.1"/>
    </source>
</evidence>
<evidence type="ECO:0000256" key="6">
    <source>
        <dbReference type="SAM" id="Phobius"/>
    </source>
</evidence>
<keyword evidence="10" id="KW-1185">Reference proteome</keyword>
<feature type="domain" description="MacB-like periplasmic core" evidence="8">
    <location>
        <begin position="20"/>
        <end position="233"/>
    </location>
</feature>
<dbReference type="GO" id="GO:0022857">
    <property type="term" value="F:transmembrane transporter activity"/>
    <property type="evidence" value="ECO:0007669"/>
    <property type="project" value="TreeGrafter"/>
</dbReference>
<dbReference type="InterPro" id="IPR050250">
    <property type="entry name" value="Macrolide_Exporter_MacB"/>
</dbReference>
<feature type="domain" description="ABC3 transporter permease C-terminal" evidence="7">
    <location>
        <begin position="705"/>
        <end position="818"/>
    </location>
</feature>
<feature type="transmembrane region" description="Helical" evidence="6">
    <location>
        <begin position="701"/>
        <end position="726"/>
    </location>
</feature>
<dbReference type="InterPro" id="IPR025857">
    <property type="entry name" value="MacB_PCD"/>
</dbReference>
<dbReference type="PANTHER" id="PTHR30572">
    <property type="entry name" value="MEMBRANE COMPONENT OF TRANSPORTER-RELATED"/>
    <property type="match status" value="1"/>
</dbReference>
<evidence type="ECO:0000313" key="10">
    <source>
        <dbReference type="Proteomes" id="UP000006073"/>
    </source>
</evidence>
<keyword evidence="3 6" id="KW-0812">Transmembrane</keyword>
<feature type="transmembrane region" description="Helical" evidence="6">
    <location>
        <begin position="447"/>
        <end position="468"/>
    </location>
</feature>